<proteinExistence type="predicted"/>
<sequence length="110" mass="12329">MELGSLTPSVGLPPMLAAWGDDTYSSQHAFEMGERHVRFVRSYAASRALPADSEREGDMWYDLFHLPQHTAALDGHHEEMGGRHEHEGHENRAEHWPDGQPRGSTAAAER</sequence>
<name>A0A7S3B6W0_9EUKA</name>
<dbReference type="AlphaFoldDB" id="A0A7S3B6W0"/>
<protein>
    <submittedName>
        <fullName evidence="2">Uncharacterized protein</fullName>
    </submittedName>
</protein>
<dbReference type="EMBL" id="HBHX01047058">
    <property type="protein sequence ID" value="CAE0126378.1"/>
    <property type="molecule type" value="Transcribed_RNA"/>
</dbReference>
<evidence type="ECO:0000256" key="1">
    <source>
        <dbReference type="SAM" id="MobiDB-lite"/>
    </source>
</evidence>
<gene>
    <name evidence="2" type="ORF">HERI1096_LOCUS26058</name>
</gene>
<evidence type="ECO:0000313" key="2">
    <source>
        <dbReference type="EMBL" id="CAE0126378.1"/>
    </source>
</evidence>
<accession>A0A7S3B6W0</accession>
<feature type="region of interest" description="Disordered" evidence="1">
    <location>
        <begin position="75"/>
        <end position="110"/>
    </location>
</feature>
<reference evidence="2" key="1">
    <citation type="submission" date="2021-01" db="EMBL/GenBank/DDBJ databases">
        <authorList>
            <person name="Corre E."/>
            <person name="Pelletier E."/>
            <person name="Niang G."/>
            <person name="Scheremetjew M."/>
            <person name="Finn R."/>
            <person name="Kale V."/>
            <person name="Holt S."/>
            <person name="Cochrane G."/>
            <person name="Meng A."/>
            <person name="Brown T."/>
            <person name="Cohen L."/>
        </authorList>
    </citation>
    <scope>NUCLEOTIDE SEQUENCE</scope>
    <source>
        <strain evidence="2">CCMP281</strain>
    </source>
</reference>
<organism evidence="2">
    <name type="scientific">Haptolina ericina</name>
    <dbReference type="NCBI Taxonomy" id="156174"/>
    <lineage>
        <taxon>Eukaryota</taxon>
        <taxon>Haptista</taxon>
        <taxon>Haptophyta</taxon>
        <taxon>Prymnesiophyceae</taxon>
        <taxon>Prymnesiales</taxon>
        <taxon>Prymnesiaceae</taxon>
        <taxon>Haptolina</taxon>
    </lineage>
</organism>
<feature type="compositionally biased region" description="Basic and acidic residues" evidence="1">
    <location>
        <begin position="75"/>
        <end position="97"/>
    </location>
</feature>